<evidence type="ECO:0000256" key="1">
    <source>
        <dbReference type="SAM" id="Phobius"/>
    </source>
</evidence>
<organism evidence="2 3">
    <name type="scientific">Salirhabdus euzebyi</name>
    <dbReference type="NCBI Taxonomy" id="394506"/>
    <lineage>
        <taxon>Bacteria</taxon>
        <taxon>Bacillati</taxon>
        <taxon>Bacillota</taxon>
        <taxon>Bacilli</taxon>
        <taxon>Bacillales</taxon>
        <taxon>Bacillaceae</taxon>
        <taxon>Salirhabdus</taxon>
    </lineage>
</organism>
<feature type="transmembrane region" description="Helical" evidence="1">
    <location>
        <begin position="147"/>
        <end position="168"/>
    </location>
</feature>
<dbReference type="PANTHER" id="PTHR40078">
    <property type="entry name" value="INTEGRAL MEMBRANE PROTEIN-RELATED"/>
    <property type="match status" value="1"/>
</dbReference>
<dbReference type="PANTHER" id="PTHR40078:SF1">
    <property type="entry name" value="INTEGRAL MEMBRANE PROTEIN"/>
    <property type="match status" value="1"/>
</dbReference>
<feature type="transmembrane region" description="Helical" evidence="1">
    <location>
        <begin position="106"/>
        <end position="126"/>
    </location>
</feature>
<feature type="transmembrane region" description="Helical" evidence="1">
    <location>
        <begin position="174"/>
        <end position="194"/>
    </location>
</feature>
<evidence type="ECO:0000313" key="3">
    <source>
        <dbReference type="Proteomes" id="UP000581688"/>
    </source>
</evidence>
<protein>
    <recommendedName>
        <fullName evidence="4">YitT family protein</fullName>
    </recommendedName>
</protein>
<dbReference type="AlphaFoldDB" id="A0A841Q7R2"/>
<keyword evidence="1" id="KW-1133">Transmembrane helix</keyword>
<reference evidence="2 3" key="1">
    <citation type="submission" date="2020-08" db="EMBL/GenBank/DDBJ databases">
        <title>Genomic Encyclopedia of Type Strains, Phase IV (KMG-IV): sequencing the most valuable type-strain genomes for metagenomic binning, comparative biology and taxonomic classification.</title>
        <authorList>
            <person name="Goeker M."/>
        </authorList>
    </citation>
    <scope>NUCLEOTIDE SEQUENCE [LARGE SCALE GENOMIC DNA]</scope>
    <source>
        <strain evidence="2 3">DSM 19612</strain>
    </source>
</reference>
<keyword evidence="3" id="KW-1185">Reference proteome</keyword>
<gene>
    <name evidence="2" type="ORF">HNQ94_003108</name>
</gene>
<evidence type="ECO:0000313" key="2">
    <source>
        <dbReference type="EMBL" id="MBB6454619.1"/>
    </source>
</evidence>
<dbReference type="RefSeq" id="WP_174497122.1">
    <property type="nucleotide sequence ID" value="NZ_CADDWK010000012.1"/>
</dbReference>
<name>A0A841Q7R2_9BACI</name>
<dbReference type="Proteomes" id="UP000581688">
    <property type="component" value="Unassembled WGS sequence"/>
</dbReference>
<keyword evidence="1" id="KW-0812">Transmembrane</keyword>
<dbReference type="InterPro" id="IPR038750">
    <property type="entry name" value="YczE/YyaS-like"/>
</dbReference>
<feature type="transmembrane region" description="Helical" evidence="1">
    <location>
        <begin position="75"/>
        <end position="94"/>
    </location>
</feature>
<accession>A0A841Q7R2</accession>
<dbReference type="EMBL" id="JACHGH010000011">
    <property type="protein sequence ID" value="MBB6454619.1"/>
    <property type="molecule type" value="Genomic_DNA"/>
</dbReference>
<evidence type="ECO:0008006" key="4">
    <source>
        <dbReference type="Google" id="ProtNLM"/>
    </source>
</evidence>
<dbReference type="Pfam" id="PF19700">
    <property type="entry name" value="DUF6198"/>
    <property type="match status" value="1"/>
</dbReference>
<feature type="transmembrane region" description="Helical" evidence="1">
    <location>
        <begin position="46"/>
        <end position="68"/>
    </location>
</feature>
<keyword evidence="1" id="KW-0472">Membrane</keyword>
<comment type="caution">
    <text evidence="2">The sequence shown here is derived from an EMBL/GenBank/DDBJ whole genome shotgun (WGS) entry which is preliminary data.</text>
</comment>
<proteinExistence type="predicted"/>
<feature type="transmembrane region" description="Helical" evidence="1">
    <location>
        <begin position="9"/>
        <end position="26"/>
    </location>
</feature>
<sequence length="207" mass="22713">MQLTKEKVGFYLLGIITLTLGITLTIQSELGTSPFDALLVGLYRTIGLTIGSWEIVVGLTLVLLNALIKLNRPEYLALLTSLVTGVFIDFWIFLLRDWVTPNAIMTQYICLLLGIVLSGLGIAIYLQADFAVIPMDRTMLILRDITGLNVAYTRAIINVALVIVAFLFNGPIGIGTLLNAVFSGAIIAFFIPYISKFQANAFYRSTT</sequence>